<reference evidence="2 3" key="1">
    <citation type="submission" date="2019-03" db="EMBL/GenBank/DDBJ databases">
        <title>Deep-cultivation of Planctomycetes and their phenomic and genomic characterization uncovers novel biology.</title>
        <authorList>
            <person name="Wiegand S."/>
            <person name="Jogler M."/>
            <person name="Boedeker C."/>
            <person name="Pinto D."/>
            <person name="Vollmers J."/>
            <person name="Rivas-Marin E."/>
            <person name="Kohn T."/>
            <person name="Peeters S.H."/>
            <person name="Heuer A."/>
            <person name="Rast P."/>
            <person name="Oberbeckmann S."/>
            <person name="Bunk B."/>
            <person name="Jeske O."/>
            <person name="Meyerdierks A."/>
            <person name="Storesund J.E."/>
            <person name="Kallscheuer N."/>
            <person name="Luecker S."/>
            <person name="Lage O.M."/>
            <person name="Pohl T."/>
            <person name="Merkel B.J."/>
            <person name="Hornburger P."/>
            <person name="Mueller R.-W."/>
            <person name="Bruemmer F."/>
            <person name="Labrenz M."/>
            <person name="Spormann A.M."/>
            <person name="Op den Camp H."/>
            <person name="Overmann J."/>
            <person name="Amann R."/>
            <person name="Jetten M.S.M."/>
            <person name="Mascher T."/>
            <person name="Medema M.H."/>
            <person name="Devos D.P."/>
            <person name="Kaster A.-K."/>
            <person name="Ovreas L."/>
            <person name="Rohde M."/>
            <person name="Galperin M.Y."/>
            <person name="Jogler C."/>
        </authorList>
    </citation>
    <scope>NUCLEOTIDE SEQUENCE [LARGE SCALE GENOMIC DNA]</scope>
    <source>
        <strain evidence="2 3">V202</strain>
    </source>
</reference>
<accession>A0A517X123</accession>
<dbReference type="EMBL" id="CP037422">
    <property type="protein sequence ID" value="QDU11200.1"/>
    <property type="molecule type" value="Genomic_DNA"/>
</dbReference>
<feature type="region of interest" description="Disordered" evidence="1">
    <location>
        <begin position="101"/>
        <end position="129"/>
    </location>
</feature>
<sequence>MVVVYWILVDSVFLLIASRSQKTDLRSFVSDMVKRHVKSLCYLLKMVRNGVLHTAHPEVVLVAVSEIRLFSGVFIVLRSAGGQKFTRKTSLPRARDAEIKSFKNGSQPSRRKSTLFLKGGGQMRPMTTC</sequence>
<evidence type="ECO:0000313" key="3">
    <source>
        <dbReference type="Proteomes" id="UP000318384"/>
    </source>
</evidence>
<protein>
    <submittedName>
        <fullName evidence="2">Uncharacterized protein</fullName>
    </submittedName>
</protein>
<keyword evidence="3" id="KW-1185">Reference proteome</keyword>
<name>A0A517X123_9PLAN</name>
<evidence type="ECO:0000313" key="2">
    <source>
        <dbReference type="EMBL" id="QDU11200.1"/>
    </source>
</evidence>
<dbReference type="Proteomes" id="UP000318384">
    <property type="component" value="Chromosome"/>
</dbReference>
<organism evidence="2 3">
    <name type="scientific">Gimesia aquarii</name>
    <dbReference type="NCBI Taxonomy" id="2527964"/>
    <lineage>
        <taxon>Bacteria</taxon>
        <taxon>Pseudomonadati</taxon>
        <taxon>Planctomycetota</taxon>
        <taxon>Planctomycetia</taxon>
        <taxon>Planctomycetales</taxon>
        <taxon>Planctomycetaceae</taxon>
        <taxon>Gimesia</taxon>
    </lineage>
</organism>
<evidence type="ECO:0000256" key="1">
    <source>
        <dbReference type="SAM" id="MobiDB-lite"/>
    </source>
</evidence>
<dbReference type="AlphaFoldDB" id="A0A517X123"/>
<gene>
    <name evidence="2" type="ORF">V202x_46190</name>
</gene>
<proteinExistence type="predicted"/>